<dbReference type="EMBL" id="CAMGYJ010000004">
    <property type="protein sequence ID" value="CAI0406766.1"/>
    <property type="molecule type" value="Genomic_DNA"/>
</dbReference>
<comment type="similarity">
    <text evidence="10">Belongs to the G-alpha family. XLG subfamily.</text>
</comment>
<proteinExistence type="inferred from homology"/>
<evidence type="ECO:0000256" key="12">
    <source>
        <dbReference type="PIRSR" id="PIRSR601019-2"/>
    </source>
</evidence>
<feature type="compositionally biased region" description="Polar residues" evidence="13">
    <location>
        <begin position="97"/>
        <end position="116"/>
    </location>
</feature>
<feature type="region of interest" description="Disordered" evidence="13">
    <location>
        <begin position="96"/>
        <end position="157"/>
    </location>
</feature>
<evidence type="ECO:0000256" key="1">
    <source>
        <dbReference type="ARBA" id="ARBA00004123"/>
    </source>
</evidence>
<feature type="binding site" evidence="12">
    <location>
        <position position="601"/>
    </location>
    <ligand>
        <name>Mg(2+)</name>
        <dbReference type="ChEBI" id="CHEBI:18420"/>
    </ligand>
</feature>
<dbReference type="SUPFAM" id="SSF47895">
    <property type="entry name" value="Transducin (alpha subunit), insertion domain"/>
    <property type="match status" value="1"/>
</dbReference>
<dbReference type="PRINTS" id="PR00318">
    <property type="entry name" value="GPROTEINA"/>
</dbReference>
<dbReference type="InterPro" id="IPR053057">
    <property type="entry name" value="XLG_GTP-binding"/>
</dbReference>
<dbReference type="InterPro" id="IPR011025">
    <property type="entry name" value="GproteinA_insert"/>
</dbReference>
<evidence type="ECO:0000256" key="2">
    <source>
        <dbReference type="ARBA" id="ARBA00022723"/>
    </source>
</evidence>
<keyword evidence="2 12" id="KW-0479">Metal-binding</keyword>
<organism evidence="14 15">
    <name type="scientific">Linum tenue</name>
    <dbReference type="NCBI Taxonomy" id="586396"/>
    <lineage>
        <taxon>Eukaryota</taxon>
        <taxon>Viridiplantae</taxon>
        <taxon>Streptophyta</taxon>
        <taxon>Embryophyta</taxon>
        <taxon>Tracheophyta</taxon>
        <taxon>Spermatophyta</taxon>
        <taxon>Magnoliopsida</taxon>
        <taxon>eudicotyledons</taxon>
        <taxon>Gunneridae</taxon>
        <taxon>Pentapetalae</taxon>
        <taxon>rosids</taxon>
        <taxon>fabids</taxon>
        <taxon>Malpighiales</taxon>
        <taxon>Linaceae</taxon>
        <taxon>Linum</taxon>
    </lineage>
</organism>
<dbReference type="InterPro" id="IPR027417">
    <property type="entry name" value="P-loop_NTPase"/>
</dbReference>
<keyword evidence="4" id="KW-0863">Zinc-finger</keyword>
<dbReference type="GO" id="GO:0005634">
    <property type="term" value="C:nucleus"/>
    <property type="evidence" value="ECO:0007669"/>
    <property type="project" value="UniProtKB-SubCell"/>
</dbReference>
<evidence type="ECO:0000256" key="5">
    <source>
        <dbReference type="ARBA" id="ARBA00022833"/>
    </source>
</evidence>
<dbReference type="InterPro" id="IPR011011">
    <property type="entry name" value="Znf_FYVE_PHD"/>
</dbReference>
<dbReference type="Proteomes" id="UP001154282">
    <property type="component" value="Unassembled WGS sequence"/>
</dbReference>
<evidence type="ECO:0000256" key="3">
    <source>
        <dbReference type="ARBA" id="ARBA00022741"/>
    </source>
</evidence>
<evidence type="ECO:0000256" key="8">
    <source>
        <dbReference type="ARBA" id="ARBA00023224"/>
    </source>
</evidence>
<feature type="binding site" evidence="11">
    <location>
        <begin position="709"/>
        <end position="712"/>
    </location>
    <ligand>
        <name>GTP</name>
        <dbReference type="ChEBI" id="CHEBI:37565"/>
    </ligand>
</feature>
<evidence type="ECO:0000256" key="9">
    <source>
        <dbReference type="ARBA" id="ARBA00023242"/>
    </source>
</evidence>
<keyword evidence="7 11" id="KW-0342">GTP-binding</keyword>
<evidence type="ECO:0000256" key="4">
    <source>
        <dbReference type="ARBA" id="ARBA00022771"/>
    </source>
</evidence>
<comment type="subcellular location">
    <subcellularLocation>
        <location evidence="1">Nucleus</location>
    </subcellularLocation>
</comment>
<reference evidence="14" key="1">
    <citation type="submission" date="2022-08" db="EMBL/GenBank/DDBJ databases">
        <authorList>
            <person name="Gutierrez-Valencia J."/>
        </authorList>
    </citation>
    <scope>NUCLEOTIDE SEQUENCE</scope>
</reference>
<dbReference type="PANTHER" id="PTHR36486:SF4">
    <property type="entry name" value="PH DOMAIN-CONTAINING PROTEIN"/>
    <property type="match status" value="1"/>
</dbReference>
<evidence type="ECO:0000313" key="15">
    <source>
        <dbReference type="Proteomes" id="UP001154282"/>
    </source>
</evidence>
<comment type="caution">
    <text evidence="14">The sequence shown here is derived from an EMBL/GenBank/DDBJ whole genome shotgun (WGS) entry which is preliminary data.</text>
</comment>
<dbReference type="SMART" id="SM00275">
    <property type="entry name" value="G_alpha"/>
    <property type="match status" value="1"/>
</dbReference>
<dbReference type="FunFam" id="1.10.400.10:FF:000005">
    <property type="entry name" value="Extra-large guanine nucleotide-binding protein 3"/>
    <property type="match status" value="1"/>
</dbReference>
<dbReference type="Gene3D" id="3.40.50.300">
    <property type="entry name" value="P-loop containing nucleotide triphosphate hydrolases"/>
    <property type="match status" value="1"/>
</dbReference>
<evidence type="ECO:0000256" key="13">
    <source>
        <dbReference type="SAM" id="MobiDB-lite"/>
    </source>
</evidence>
<dbReference type="AlphaFoldDB" id="A0AAV0JDZ0"/>
<feature type="compositionally biased region" description="Acidic residues" evidence="13">
    <location>
        <begin position="121"/>
        <end position="141"/>
    </location>
</feature>
<accession>A0AAV0JDZ0</accession>
<dbReference type="PANTHER" id="PTHR36486">
    <property type="entry name" value="OS01G0977800 PROTEIN"/>
    <property type="match status" value="1"/>
</dbReference>
<keyword evidence="12" id="KW-0460">Magnesium</keyword>
<keyword evidence="5" id="KW-0862">Zinc</keyword>
<evidence type="ECO:0000256" key="6">
    <source>
        <dbReference type="ARBA" id="ARBA00022837"/>
    </source>
</evidence>
<dbReference type="GO" id="GO:0008270">
    <property type="term" value="F:zinc ion binding"/>
    <property type="evidence" value="ECO:0007669"/>
    <property type="project" value="UniProtKB-KW"/>
</dbReference>
<keyword evidence="6" id="KW-0106">Calcium</keyword>
<evidence type="ECO:0000256" key="11">
    <source>
        <dbReference type="PIRSR" id="PIRSR601019-1"/>
    </source>
</evidence>
<keyword evidence="3 11" id="KW-0547">Nucleotide-binding</keyword>
<dbReference type="FunFam" id="3.40.50.300:FF:000692">
    <property type="entry name" value="Guanine nucleotide-binding protein subunit alpha"/>
    <property type="match status" value="1"/>
</dbReference>
<keyword evidence="15" id="KW-1185">Reference proteome</keyword>
<dbReference type="GO" id="GO:0007186">
    <property type="term" value="P:G protein-coupled receptor signaling pathway"/>
    <property type="evidence" value="ECO:0007669"/>
    <property type="project" value="InterPro"/>
</dbReference>
<keyword evidence="8" id="KW-0807">Transducer</keyword>
<dbReference type="Gene3D" id="1.10.400.10">
    <property type="entry name" value="GI Alpha 1, domain 2-like"/>
    <property type="match status" value="1"/>
</dbReference>
<feature type="binding site" evidence="11">
    <location>
        <begin position="620"/>
        <end position="625"/>
    </location>
    <ligand>
        <name>GTP</name>
        <dbReference type="ChEBI" id="CHEBI:37565"/>
    </ligand>
</feature>
<dbReference type="Pfam" id="PF00503">
    <property type="entry name" value="G-alpha"/>
    <property type="match status" value="1"/>
</dbReference>
<dbReference type="SUPFAM" id="SSF57903">
    <property type="entry name" value="FYVE/PHD zinc finger"/>
    <property type="match status" value="1"/>
</dbReference>
<dbReference type="GO" id="GO:0003924">
    <property type="term" value="F:GTPase activity"/>
    <property type="evidence" value="ECO:0007669"/>
    <property type="project" value="InterPro"/>
</dbReference>
<dbReference type="PROSITE" id="PS51882">
    <property type="entry name" value="G_ALPHA"/>
    <property type="match status" value="1"/>
</dbReference>
<dbReference type="GO" id="GO:0031683">
    <property type="term" value="F:G-protein beta/gamma-subunit complex binding"/>
    <property type="evidence" value="ECO:0007669"/>
    <property type="project" value="InterPro"/>
</dbReference>
<dbReference type="GO" id="GO:0005525">
    <property type="term" value="F:GTP binding"/>
    <property type="evidence" value="ECO:0007669"/>
    <property type="project" value="UniProtKB-KW"/>
</dbReference>
<name>A0AAV0JDZ0_9ROSI</name>
<evidence type="ECO:0000256" key="10">
    <source>
        <dbReference type="ARBA" id="ARBA00060880"/>
    </source>
</evidence>
<evidence type="ECO:0000256" key="7">
    <source>
        <dbReference type="ARBA" id="ARBA00023134"/>
    </source>
</evidence>
<dbReference type="InterPro" id="IPR001019">
    <property type="entry name" value="Gprotein_alpha_su"/>
</dbReference>
<gene>
    <name evidence="14" type="ORF">LITE_LOCUS13349</name>
</gene>
<feature type="binding site" evidence="12">
    <location>
        <position position="431"/>
    </location>
    <ligand>
        <name>Mg(2+)</name>
        <dbReference type="ChEBI" id="CHEBI:18420"/>
    </ligand>
</feature>
<dbReference type="SUPFAM" id="SSF52540">
    <property type="entry name" value="P-loop containing nucleoside triphosphate hydrolases"/>
    <property type="match status" value="1"/>
</dbReference>
<sequence>MPVATTIPKPNDDDDEDEYADKVGYSFAVEYSGPPLPYNIPRVVPVDVDEIPLASTLASASRLGAVPIIQPIVKSTLPSKKLSKELQEGESAGWPQLFSTADDFNNHPESSVTAGNSEIVEIPDDEDKDEPADEDFDDASDAESSIPGRPTPAVRPGKKGTCYRCMKGNRFNEKEVCIVCGAKFCSGCVLRAMGSMPEGRKCVTCIGQRIDEARRKNMGKSSRMLRQLLPKMEINNIMTSEKCCHVNQLPPELVYINDQYLSEEELVLLQTSAHPPRKLKPGYYWYDKVSGFWGKEGEKPCQIISDQLNIGGHMRRDASKGDTGILINNREITKPELLMLQLLGVKCDGTNSFWVSADGSYQEEGMKNVKGKIWDKPGAKVICTLLSLPTPLDSNGSVSKERNGATILPKGLEQKLLQKLLLVGNRKSGTSTIFKQAKIIYNVPFSEDERESIKSIIQSNLYGYIGILLEGRERFEEECLAQTREHPIGESSSSGDIAGQIDTKTIYSIGPRLKSFSDWLLKVIITGNLETIFPASTREYGPYVEELWKDAAIQATYNRRDELPSLPRNATYFLERAADIAMVDYEPSDMDILYAEGITSSRGLSSMEFTFPKSPRDLCDHIGYQHDPSQSRYQLIRAHPRTLGGNCKWLQMFEDVDMVLFCVSMTDYDKFTEDSDGVLTNNMMATKHLFETMVTHPKFEDKKFLLVLNKFDLLEAKNRACLTHSM</sequence>
<evidence type="ECO:0000313" key="14">
    <source>
        <dbReference type="EMBL" id="CAI0406766.1"/>
    </source>
</evidence>
<protein>
    <submittedName>
        <fullName evidence="14">Uncharacterized protein</fullName>
    </submittedName>
</protein>
<keyword evidence="9" id="KW-0539">Nucleus</keyword>